<comment type="similarity">
    <text evidence="10">Belongs to the ELO family.</text>
</comment>
<comment type="subcellular location">
    <subcellularLocation>
        <location evidence="1">Membrane</location>
        <topology evidence="1">Multi-pass membrane protein</topology>
    </subcellularLocation>
</comment>
<keyword evidence="4 10" id="KW-0812">Transmembrane</keyword>
<feature type="transmembrane region" description="Helical" evidence="10">
    <location>
        <begin position="221"/>
        <end position="245"/>
    </location>
</feature>
<keyword evidence="6 10" id="KW-1133">Transmembrane helix</keyword>
<dbReference type="PANTHER" id="PTHR11157">
    <property type="entry name" value="FATTY ACID ACYL TRANSFERASE-RELATED"/>
    <property type="match status" value="1"/>
</dbReference>
<evidence type="ECO:0000256" key="8">
    <source>
        <dbReference type="ARBA" id="ARBA00023136"/>
    </source>
</evidence>
<organism evidence="11 12">
    <name type="scientific">Rhipicephalus microplus</name>
    <name type="common">Cattle tick</name>
    <name type="synonym">Boophilus microplus</name>
    <dbReference type="NCBI Taxonomy" id="6941"/>
    <lineage>
        <taxon>Eukaryota</taxon>
        <taxon>Metazoa</taxon>
        <taxon>Ecdysozoa</taxon>
        <taxon>Arthropoda</taxon>
        <taxon>Chelicerata</taxon>
        <taxon>Arachnida</taxon>
        <taxon>Acari</taxon>
        <taxon>Parasitiformes</taxon>
        <taxon>Ixodida</taxon>
        <taxon>Ixodoidea</taxon>
        <taxon>Ixodidae</taxon>
        <taxon>Rhipicephalinae</taxon>
        <taxon>Rhipicephalus</taxon>
        <taxon>Boophilus</taxon>
    </lineage>
</organism>
<evidence type="ECO:0000256" key="10">
    <source>
        <dbReference type="RuleBase" id="RU361115"/>
    </source>
</evidence>
<reference evidence="11" key="1">
    <citation type="journal article" date="2020" name="Cell">
        <title>Large-Scale Comparative Analyses of Tick Genomes Elucidate Their Genetic Diversity and Vector Capacities.</title>
        <authorList>
            <consortium name="Tick Genome and Microbiome Consortium (TIGMIC)"/>
            <person name="Jia N."/>
            <person name="Wang J."/>
            <person name="Shi W."/>
            <person name="Du L."/>
            <person name="Sun Y."/>
            <person name="Zhan W."/>
            <person name="Jiang J.F."/>
            <person name="Wang Q."/>
            <person name="Zhang B."/>
            <person name="Ji P."/>
            <person name="Bell-Sakyi L."/>
            <person name="Cui X.M."/>
            <person name="Yuan T.T."/>
            <person name="Jiang B.G."/>
            <person name="Yang W.F."/>
            <person name="Lam T.T."/>
            <person name="Chang Q.C."/>
            <person name="Ding S.J."/>
            <person name="Wang X.J."/>
            <person name="Zhu J.G."/>
            <person name="Ruan X.D."/>
            <person name="Zhao L."/>
            <person name="Wei J.T."/>
            <person name="Ye R.Z."/>
            <person name="Que T.C."/>
            <person name="Du C.H."/>
            <person name="Zhou Y.H."/>
            <person name="Cheng J.X."/>
            <person name="Dai P.F."/>
            <person name="Guo W.B."/>
            <person name="Han X.H."/>
            <person name="Huang E.J."/>
            <person name="Li L.F."/>
            <person name="Wei W."/>
            <person name="Gao Y.C."/>
            <person name="Liu J.Z."/>
            <person name="Shao H.Z."/>
            <person name="Wang X."/>
            <person name="Wang C.C."/>
            <person name="Yang T.C."/>
            <person name="Huo Q.B."/>
            <person name="Li W."/>
            <person name="Chen H.Y."/>
            <person name="Chen S.E."/>
            <person name="Zhou L.G."/>
            <person name="Ni X.B."/>
            <person name="Tian J.H."/>
            <person name="Sheng Y."/>
            <person name="Liu T."/>
            <person name="Pan Y.S."/>
            <person name="Xia L.Y."/>
            <person name="Li J."/>
            <person name="Zhao F."/>
            <person name="Cao W.C."/>
        </authorList>
    </citation>
    <scope>NUCLEOTIDE SEQUENCE</scope>
    <source>
        <strain evidence="11">Rmic-2018</strain>
    </source>
</reference>
<keyword evidence="3 10" id="KW-0808">Transferase</keyword>
<name>A0A9J6DV00_RHIMP</name>
<evidence type="ECO:0000256" key="6">
    <source>
        <dbReference type="ARBA" id="ARBA00022989"/>
    </source>
</evidence>
<keyword evidence="7 10" id="KW-0443">Lipid metabolism</keyword>
<sequence>MSRLTPTQSDRRAFLVVFRTTHLRLQHISRAHLPKPGRLLPRVARAPPSTTAMESLTLKPANAIDTILALRDPRTKNWITLENPMYIAVLLGSYLYAAKSFGPRFMKNKQPYSVKRAVMAYNLFQVLANVYFLWRIFYHSFWAAGYSAYCQGLTYSIDPHALSLLDSLYWYLWVRVADFMDTVFFILRKKFSHISVLHVVHHTIVVFSGWMFMQFGADGQVVLGVCINSFVHIIMYTYYFLACLGPSVQKYLWWKRYLTRLQIGQFILIIAHAFIPIFVDCGYPPILLYIAIPQVALVLGLFVNFYIQAYNTRKTAAAAEKCIARRNLQQYMTDNEAGRTNEELTETWEAKLALEDLEDQQQLVSRAKRAVEAREFLD</sequence>
<proteinExistence type="inferred from homology"/>
<evidence type="ECO:0000256" key="5">
    <source>
        <dbReference type="ARBA" id="ARBA00022832"/>
    </source>
</evidence>
<keyword evidence="12" id="KW-1185">Reference proteome</keyword>
<evidence type="ECO:0000256" key="7">
    <source>
        <dbReference type="ARBA" id="ARBA00023098"/>
    </source>
</evidence>
<accession>A0A9J6DV00</accession>
<keyword evidence="5 10" id="KW-0276">Fatty acid metabolism</keyword>
<dbReference type="VEuPathDB" id="VectorBase:LOC119170350"/>
<evidence type="ECO:0000256" key="9">
    <source>
        <dbReference type="ARBA" id="ARBA00023160"/>
    </source>
</evidence>
<evidence type="ECO:0000256" key="3">
    <source>
        <dbReference type="ARBA" id="ARBA00022679"/>
    </source>
</evidence>
<reference evidence="11" key="2">
    <citation type="submission" date="2021-09" db="EMBL/GenBank/DDBJ databases">
        <authorList>
            <person name="Jia N."/>
            <person name="Wang J."/>
            <person name="Shi W."/>
            <person name="Du L."/>
            <person name="Sun Y."/>
            <person name="Zhan W."/>
            <person name="Jiang J."/>
            <person name="Wang Q."/>
            <person name="Zhang B."/>
            <person name="Ji P."/>
            <person name="Sakyi L.B."/>
            <person name="Cui X."/>
            <person name="Yuan T."/>
            <person name="Jiang B."/>
            <person name="Yang W."/>
            <person name="Lam T.T.-Y."/>
            <person name="Chang Q."/>
            <person name="Ding S."/>
            <person name="Wang X."/>
            <person name="Zhu J."/>
            <person name="Ruan X."/>
            <person name="Zhao L."/>
            <person name="Wei J."/>
            <person name="Que T."/>
            <person name="Du C."/>
            <person name="Cheng J."/>
            <person name="Dai P."/>
            <person name="Han X."/>
            <person name="Huang E."/>
            <person name="Gao Y."/>
            <person name="Liu J."/>
            <person name="Shao H."/>
            <person name="Ye R."/>
            <person name="Li L."/>
            <person name="Wei W."/>
            <person name="Wang X."/>
            <person name="Wang C."/>
            <person name="Huo Q."/>
            <person name="Li W."/>
            <person name="Guo W."/>
            <person name="Chen H."/>
            <person name="Chen S."/>
            <person name="Zhou L."/>
            <person name="Zhou L."/>
            <person name="Ni X."/>
            <person name="Tian J."/>
            <person name="Zhou Y."/>
            <person name="Sheng Y."/>
            <person name="Liu T."/>
            <person name="Pan Y."/>
            <person name="Xia L."/>
            <person name="Li J."/>
            <person name="Zhao F."/>
            <person name="Cao W."/>
        </authorList>
    </citation>
    <scope>NUCLEOTIDE SEQUENCE</scope>
    <source>
        <strain evidence="11">Rmic-2018</strain>
        <tissue evidence="11">Larvae</tissue>
    </source>
</reference>
<dbReference type="EMBL" id="JABSTU010000007">
    <property type="protein sequence ID" value="KAH8026023.1"/>
    <property type="molecule type" value="Genomic_DNA"/>
</dbReference>
<feature type="transmembrane region" description="Helical" evidence="10">
    <location>
        <begin position="118"/>
        <end position="137"/>
    </location>
</feature>
<gene>
    <name evidence="11" type="ORF">HPB51_015372</name>
</gene>
<keyword evidence="2 10" id="KW-0444">Lipid biosynthesis</keyword>
<dbReference type="Pfam" id="PF01151">
    <property type="entry name" value="ELO"/>
    <property type="match status" value="1"/>
</dbReference>
<dbReference type="GO" id="GO:0005789">
    <property type="term" value="C:endoplasmic reticulum membrane"/>
    <property type="evidence" value="ECO:0007669"/>
    <property type="project" value="TreeGrafter"/>
</dbReference>
<evidence type="ECO:0000256" key="4">
    <source>
        <dbReference type="ARBA" id="ARBA00022692"/>
    </source>
</evidence>
<keyword evidence="9 10" id="KW-0275">Fatty acid biosynthesis</keyword>
<dbReference type="GO" id="GO:0034626">
    <property type="term" value="P:fatty acid elongation, polyunsaturated fatty acid"/>
    <property type="evidence" value="ECO:0007669"/>
    <property type="project" value="TreeGrafter"/>
</dbReference>
<dbReference type="EC" id="2.3.1.199" evidence="10"/>
<feature type="transmembrane region" description="Helical" evidence="10">
    <location>
        <begin position="78"/>
        <end position="97"/>
    </location>
</feature>
<evidence type="ECO:0000313" key="12">
    <source>
        <dbReference type="Proteomes" id="UP000821866"/>
    </source>
</evidence>
<feature type="transmembrane region" description="Helical" evidence="10">
    <location>
        <begin position="194"/>
        <end position="215"/>
    </location>
</feature>
<keyword evidence="8 10" id="KW-0472">Membrane</keyword>
<dbReference type="GO" id="GO:0009922">
    <property type="term" value="F:fatty acid elongase activity"/>
    <property type="evidence" value="ECO:0007669"/>
    <property type="project" value="UniProtKB-EC"/>
</dbReference>
<protein>
    <recommendedName>
        <fullName evidence="10">Elongation of very long chain fatty acids protein</fullName>
        <ecNumber evidence="10">2.3.1.199</ecNumber>
    </recommendedName>
    <alternativeName>
        <fullName evidence="10">Very-long-chain 3-oxoacyl-CoA synthase</fullName>
    </alternativeName>
</protein>
<evidence type="ECO:0000256" key="2">
    <source>
        <dbReference type="ARBA" id="ARBA00022516"/>
    </source>
</evidence>
<dbReference type="Proteomes" id="UP000821866">
    <property type="component" value="Unassembled WGS sequence"/>
</dbReference>
<dbReference type="GO" id="GO:0034625">
    <property type="term" value="P:fatty acid elongation, monounsaturated fatty acid"/>
    <property type="evidence" value="ECO:0007669"/>
    <property type="project" value="TreeGrafter"/>
</dbReference>
<dbReference type="GO" id="GO:0042761">
    <property type="term" value="P:very long-chain fatty acid biosynthetic process"/>
    <property type="evidence" value="ECO:0007669"/>
    <property type="project" value="TreeGrafter"/>
</dbReference>
<feature type="transmembrane region" description="Helical" evidence="10">
    <location>
        <begin position="257"/>
        <end position="279"/>
    </location>
</feature>
<dbReference type="GO" id="GO:0030148">
    <property type="term" value="P:sphingolipid biosynthetic process"/>
    <property type="evidence" value="ECO:0007669"/>
    <property type="project" value="TreeGrafter"/>
</dbReference>
<dbReference type="GO" id="GO:0019367">
    <property type="term" value="P:fatty acid elongation, saturated fatty acid"/>
    <property type="evidence" value="ECO:0007669"/>
    <property type="project" value="TreeGrafter"/>
</dbReference>
<dbReference type="PANTHER" id="PTHR11157:SF69">
    <property type="entry name" value="ELONGATION OF VERY LONG CHAIN FATTY ACIDS PROTEIN 7"/>
    <property type="match status" value="1"/>
</dbReference>
<feature type="transmembrane region" description="Helical" evidence="10">
    <location>
        <begin position="285"/>
        <end position="307"/>
    </location>
</feature>
<dbReference type="AlphaFoldDB" id="A0A9J6DV00"/>
<dbReference type="InterPro" id="IPR002076">
    <property type="entry name" value="ELO_fam"/>
</dbReference>
<comment type="catalytic activity">
    <reaction evidence="10">
        <text>a very-long-chain acyl-CoA + malonyl-CoA + H(+) = a very-long-chain 3-oxoacyl-CoA + CO2 + CoA</text>
        <dbReference type="Rhea" id="RHEA:32727"/>
        <dbReference type="ChEBI" id="CHEBI:15378"/>
        <dbReference type="ChEBI" id="CHEBI:16526"/>
        <dbReference type="ChEBI" id="CHEBI:57287"/>
        <dbReference type="ChEBI" id="CHEBI:57384"/>
        <dbReference type="ChEBI" id="CHEBI:90725"/>
        <dbReference type="ChEBI" id="CHEBI:90736"/>
        <dbReference type="EC" id="2.3.1.199"/>
    </reaction>
</comment>
<evidence type="ECO:0000256" key="1">
    <source>
        <dbReference type="ARBA" id="ARBA00004141"/>
    </source>
</evidence>
<comment type="caution">
    <text evidence="11">The sequence shown here is derived from an EMBL/GenBank/DDBJ whole genome shotgun (WGS) entry which is preliminary data.</text>
</comment>
<evidence type="ECO:0000313" key="11">
    <source>
        <dbReference type="EMBL" id="KAH8026023.1"/>
    </source>
</evidence>